<feature type="transmembrane region" description="Helical" evidence="1">
    <location>
        <begin position="68"/>
        <end position="87"/>
    </location>
</feature>
<dbReference type="RefSeq" id="WP_150335647.1">
    <property type="nucleotide sequence ID" value="NZ_RZUG01000011.1"/>
</dbReference>
<evidence type="ECO:0000256" key="1">
    <source>
        <dbReference type="SAM" id="Phobius"/>
    </source>
</evidence>
<gene>
    <name evidence="2" type="ORF">EMO92_06920</name>
</gene>
<name>A0A5J5E817_9BIFI</name>
<dbReference type="AlphaFoldDB" id="A0A5J5E817"/>
<sequence length="96" mass="11025">MDSIWKEDGVMDVHDYGRHFSGFERPTRPRRLRDRYPYLTGLLWLTVLAGSLLWLLTHDGCAHPLGNTIALIVYVAAGCRLLLPWMLRKAGPYLTE</sequence>
<proteinExistence type="predicted"/>
<organism evidence="2 3">
    <name type="scientific">Bifidobacterium reuteri</name>
    <dbReference type="NCBI Taxonomy" id="983706"/>
    <lineage>
        <taxon>Bacteria</taxon>
        <taxon>Bacillati</taxon>
        <taxon>Actinomycetota</taxon>
        <taxon>Actinomycetes</taxon>
        <taxon>Bifidobacteriales</taxon>
        <taxon>Bifidobacteriaceae</taxon>
        <taxon>Bifidobacterium</taxon>
    </lineage>
</organism>
<reference evidence="2 3" key="1">
    <citation type="journal article" date="2019" name="Syst. Appl. Microbiol.">
        <title>Characterization of Bifidobacterium species in feaces of the Egyptian fruit bat: Description of B. vespertilionis sp. nov. and B. rousetti sp. nov.</title>
        <authorList>
            <person name="Modesto M."/>
            <person name="Satti M."/>
            <person name="Watanabe K."/>
            <person name="Puglisi E."/>
            <person name="Morelli L."/>
            <person name="Huang C.-H."/>
            <person name="Liou J.-S."/>
            <person name="Miyashita M."/>
            <person name="Tamura T."/>
            <person name="Saito S."/>
            <person name="Mori K."/>
            <person name="Huang L."/>
            <person name="Sciavilla P."/>
            <person name="Sandri C."/>
            <person name="Spiezio C."/>
            <person name="Vitali F."/>
            <person name="Cavalieri D."/>
            <person name="Perpetuini G."/>
            <person name="Tofalo R."/>
            <person name="Bonetti A."/>
            <person name="Arita M."/>
            <person name="Mattarelli P."/>
        </authorList>
    </citation>
    <scope>NUCLEOTIDE SEQUENCE [LARGE SCALE GENOMIC DNA]</scope>
    <source>
        <strain evidence="2 3">RST19</strain>
    </source>
</reference>
<evidence type="ECO:0000313" key="2">
    <source>
        <dbReference type="EMBL" id="KAA8825145.1"/>
    </source>
</evidence>
<feature type="transmembrane region" description="Helical" evidence="1">
    <location>
        <begin position="36"/>
        <end position="56"/>
    </location>
</feature>
<comment type="caution">
    <text evidence="2">The sequence shown here is derived from an EMBL/GenBank/DDBJ whole genome shotgun (WGS) entry which is preliminary data.</text>
</comment>
<accession>A0A5J5E817</accession>
<keyword evidence="1" id="KW-0812">Transmembrane</keyword>
<dbReference type="EMBL" id="RZUG01000011">
    <property type="protein sequence ID" value="KAA8825145.1"/>
    <property type="molecule type" value="Genomic_DNA"/>
</dbReference>
<keyword evidence="1" id="KW-0472">Membrane</keyword>
<protein>
    <submittedName>
        <fullName evidence="2">Uncharacterized protein</fullName>
    </submittedName>
</protein>
<keyword evidence="1" id="KW-1133">Transmembrane helix</keyword>
<dbReference type="Proteomes" id="UP000326251">
    <property type="component" value="Unassembled WGS sequence"/>
</dbReference>
<evidence type="ECO:0000313" key="3">
    <source>
        <dbReference type="Proteomes" id="UP000326251"/>
    </source>
</evidence>